<dbReference type="EMBL" id="CAADFI010000009">
    <property type="protein sequence ID" value="VFJ90323.1"/>
    <property type="molecule type" value="Genomic_DNA"/>
</dbReference>
<reference evidence="2" key="1">
    <citation type="submission" date="2019-02" db="EMBL/GenBank/DDBJ databases">
        <authorList>
            <person name="Gruber-Vodicka R. H."/>
            <person name="Seah K. B. B."/>
        </authorList>
    </citation>
    <scope>NUCLEOTIDE SEQUENCE</scope>
    <source>
        <strain evidence="4">BECK_SA2B12</strain>
        <strain evidence="2">BECK_SA2B15</strain>
        <strain evidence="3">BECK_SA2B20</strain>
    </source>
</reference>
<sequence>MRYMVIIEQGISGFGAYVPDLPGCIAAADTRQEVMELIREAIGFHLEGIKEEGASVPEPCSFSEFVEVHA</sequence>
<feature type="domain" description="HicB-like antitoxin of toxin-antitoxin system" evidence="1">
    <location>
        <begin position="3"/>
        <end position="65"/>
    </location>
</feature>
<dbReference type="PANTHER" id="PTHR34504">
    <property type="entry name" value="ANTITOXIN HICB"/>
    <property type="match status" value="1"/>
</dbReference>
<dbReference type="InterPro" id="IPR035069">
    <property type="entry name" value="TTHA1013/TTHA0281-like"/>
</dbReference>
<dbReference type="Gene3D" id="3.30.160.250">
    <property type="match status" value="1"/>
</dbReference>
<proteinExistence type="predicted"/>
<dbReference type="AlphaFoldDB" id="A0A450U9N2"/>
<organism evidence="2">
    <name type="scientific">Candidatus Kentrum eta</name>
    <dbReference type="NCBI Taxonomy" id="2126337"/>
    <lineage>
        <taxon>Bacteria</taxon>
        <taxon>Pseudomonadati</taxon>
        <taxon>Pseudomonadota</taxon>
        <taxon>Gammaproteobacteria</taxon>
        <taxon>Candidatus Kentrum</taxon>
    </lineage>
</organism>
<dbReference type="Pfam" id="PF15919">
    <property type="entry name" value="HicB_lk_antitox"/>
    <property type="match status" value="1"/>
</dbReference>
<evidence type="ECO:0000313" key="3">
    <source>
        <dbReference type="EMBL" id="VFJ90323.1"/>
    </source>
</evidence>
<dbReference type="EMBL" id="CAADFG010000011">
    <property type="protein sequence ID" value="VFJ88761.1"/>
    <property type="molecule type" value="Genomic_DNA"/>
</dbReference>
<evidence type="ECO:0000313" key="2">
    <source>
        <dbReference type="EMBL" id="VFJ88761.1"/>
    </source>
</evidence>
<dbReference type="InterPro" id="IPR051404">
    <property type="entry name" value="TA_system_antitoxin"/>
</dbReference>
<protein>
    <submittedName>
        <fullName evidence="2">Predicted nuclease of the RNAse H fold, HicB family</fullName>
    </submittedName>
</protein>
<gene>
    <name evidence="2" type="ORF">BECKH772A_GA0070896_100112</name>
    <name evidence="3" type="ORF">BECKH772B_GA0070898_100094</name>
    <name evidence="4" type="ORF">BECKH772C_GA0070978_100102</name>
</gene>
<dbReference type="SUPFAM" id="SSF143100">
    <property type="entry name" value="TTHA1013/TTHA0281-like"/>
    <property type="match status" value="1"/>
</dbReference>
<accession>A0A450U9N2</accession>
<evidence type="ECO:0000259" key="1">
    <source>
        <dbReference type="Pfam" id="PF15919"/>
    </source>
</evidence>
<dbReference type="InterPro" id="IPR031807">
    <property type="entry name" value="HicB-like"/>
</dbReference>
<evidence type="ECO:0000313" key="4">
    <source>
        <dbReference type="EMBL" id="VFJ96998.1"/>
    </source>
</evidence>
<name>A0A450U9N2_9GAMM</name>
<dbReference type="EMBL" id="CAADFJ010000010">
    <property type="protein sequence ID" value="VFJ96998.1"/>
    <property type="molecule type" value="Genomic_DNA"/>
</dbReference>
<dbReference type="PANTHER" id="PTHR34504:SF2">
    <property type="entry name" value="UPF0150 PROTEIN SSL0259"/>
    <property type="match status" value="1"/>
</dbReference>